<dbReference type="Gene3D" id="3.40.50.1400">
    <property type="match status" value="2"/>
</dbReference>
<evidence type="ECO:0000313" key="11">
    <source>
        <dbReference type="EMBL" id="CAB1369509.1"/>
    </source>
</evidence>
<keyword evidence="7 9" id="KW-0627">Porphyrin biosynthesis</keyword>
<keyword evidence="3 9" id="KW-0479">Metal-binding</keyword>
<dbReference type="OrthoDB" id="9809741at2"/>
<gene>
    <name evidence="9 11" type="primary">hemH</name>
    <name evidence="11" type="ORF">DENOEST_2344</name>
</gene>
<comment type="function">
    <text evidence="9 10">Catalyzes the ferrous insertion into protoporphyrin IX.</text>
</comment>
<organism evidence="11 12">
    <name type="scientific">Denitratisoma oestradiolicum</name>
    <dbReference type="NCBI Taxonomy" id="311182"/>
    <lineage>
        <taxon>Bacteria</taxon>
        <taxon>Pseudomonadati</taxon>
        <taxon>Pseudomonadota</taxon>
        <taxon>Betaproteobacteria</taxon>
        <taxon>Nitrosomonadales</taxon>
        <taxon>Sterolibacteriaceae</taxon>
        <taxon>Denitratisoma</taxon>
    </lineage>
</organism>
<dbReference type="KEGG" id="doe:DENOEST_2344"/>
<dbReference type="UniPathway" id="UPA00252">
    <property type="reaction ID" value="UER00325"/>
</dbReference>
<sequence length="362" mass="40878">MPRFRPEPPHTHGGPSRTAILLVNLGTPEAPTAPALRRYLKEFLSDPRVVEIPRWAWWLILHGIILNTRPARSARKYAQVWLKEGSPLQVHTERQAKLLQGLLGQQGHDGVKVAWAMRYGRSSVAEALTRLKAEGAQRILIVPLYPQYAASTSASVMDSVAQWMQGCRNLPELRWVRHFHDHPGYIAALAASVKDHWQRNGRPERLLISFHGLPRRSLDLGDPYYCECQKTGRLLAQALGLETHQYAITFQSRFGRARWLEPYTQPTLEQWGREGMKRVDVICPGFVADCLETLEEIAIECKTVFLAAGGREFRYIPCLNERPDWIAALATLTTQHLGHWLTESDQEPPAGGDRARALGAPN</sequence>
<keyword evidence="12" id="KW-1185">Reference proteome</keyword>
<dbReference type="InterPro" id="IPR001015">
    <property type="entry name" value="Ferrochelatase"/>
</dbReference>
<comment type="subcellular location">
    <subcellularLocation>
        <location evidence="9 10">Cytoplasm</location>
    </subcellularLocation>
</comment>
<dbReference type="PANTHER" id="PTHR11108:SF1">
    <property type="entry name" value="FERROCHELATASE, MITOCHONDRIAL"/>
    <property type="match status" value="1"/>
</dbReference>
<dbReference type="CDD" id="cd00419">
    <property type="entry name" value="Ferrochelatase_C"/>
    <property type="match status" value="1"/>
</dbReference>
<dbReference type="PANTHER" id="PTHR11108">
    <property type="entry name" value="FERROCHELATASE"/>
    <property type="match status" value="1"/>
</dbReference>
<dbReference type="EMBL" id="LR778301">
    <property type="protein sequence ID" value="CAB1369509.1"/>
    <property type="molecule type" value="Genomic_DNA"/>
</dbReference>
<dbReference type="GO" id="GO:0004325">
    <property type="term" value="F:ferrochelatase activity"/>
    <property type="evidence" value="ECO:0007669"/>
    <property type="project" value="UniProtKB-UniRule"/>
</dbReference>
<dbReference type="AlphaFoldDB" id="A0A6S6XXA7"/>
<protein>
    <recommendedName>
        <fullName evidence="9 10">Ferrochelatase</fullName>
        <ecNumber evidence="9 10">4.98.1.1</ecNumber>
    </recommendedName>
    <alternativeName>
        <fullName evidence="9">Heme synthase</fullName>
    </alternativeName>
    <alternativeName>
        <fullName evidence="9">Protoheme ferro-lyase</fullName>
    </alternativeName>
</protein>
<comment type="catalytic activity">
    <reaction evidence="9 10">
        <text>heme b + 2 H(+) = protoporphyrin IX + Fe(2+)</text>
        <dbReference type="Rhea" id="RHEA:22584"/>
        <dbReference type="ChEBI" id="CHEBI:15378"/>
        <dbReference type="ChEBI" id="CHEBI:29033"/>
        <dbReference type="ChEBI" id="CHEBI:57306"/>
        <dbReference type="ChEBI" id="CHEBI:60344"/>
        <dbReference type="EC" id="4.98.1.1"/>
    </reaction>
</comment>
<evidence type="ECO:0000256" key="6">
    <source>
        <dbReference type="ARBA" id="ARBA00023239"/>
    </source>
</evidence>
<dbReference type="PROSITE" id="PS00534">
    <property type="entry name" value="FERROCHELATASE"/>
    <property type="match status" value="1"/>
</dbReference>
<dbReference type="GO" id="GO:0005737">
    <property type="term" value="C:cytoplasm"/>
    <property type="evidence" value="ECO:0007669"/>
    <property type="project" value="UniProtKB-SubCell"/>
</dbReference>
<evidence type="ECO:0000313" key="12">
    <source>
        <dbReference type="Proteomes" id="UP000515733"/>
    </source>
</evidence>
<dbReference type="CDD" id="cd03411">
    <property type="entry name" value="Ferrochelatase_N"/>
    <property type="match status" value="1"/>
</dbReference>
<dbReference type="InterPro" id="IPR033644">
    <property type="entry name" value="Ferrochelatase_C"/>
</dbReference>
<reference evidence="11 12" key="1">
    <citation type="submission" date="2020-03" db="EMBL/GenBank/DDBJ databases">
        <authorList>
            <consortium name="Genoscope - CEA"/>
            <person name="William W."/>
        </authorList>
    </citation>
    <scope>NUCLEOTIDE SEQUENCE [LARGE SCALE GENOMIC DNA]</scope>
    <source>
        <strain evidence="12">DSM 16959</strain>
    </source>
</reference>
<dbReference type="GO" id="GO:0006783">
    <property type="term" value="P:heme biosynthetic process"/>
    <property type="evidence" value="ECO:0007669"/>
    <property type="project" value="UniProtKB-UniRule"/>
</dbReference>
<evidence type="ECO:0000256" key="5">
    <source>
        <dbReference type="ARBA" id="ARBA00023133"/>
    </source>
</evidence>
<feature type="binding site" evidence="9">
    <location>
        <position position="292"/>
    </location>
    <ligand>
        <name>Fe(2+)</name>
        <dbReference type="ChEBI" id="CHEBI:29033"/>
    </ligand>
</feature>
<keyword evidence="6 9" id="KW-0456">Lyase</keyword>
<keyword evidence="4 9" id="KW-0408">Iron</keyword>
<evidence type="ECO:0000256" key="7">
    <source>
        <dbReference type="ARBA" id="ARBA00023244"/>
    </source>
</evidence>
<evidence type="ECO:0000256" key="9">
    <source>
        <dbReference type="HAMAP-Rule" id="MF_00323"/>
    </source>
</evidence>
<dbReference type="GO" id="GO:0046872">
    <property type="term" value="F:metal ion binding"/>
    <property type="evidence" value="ECO:0007669"/>
    <property type="project" value="UniProtKB-KW"/>
</dbReference>
<dbReference type="HAMAP" id="MF_00323">
    <property type="entry name" value="Ferrochelatase"/>
    <property type="match status" value="1"/>
</dbReference>
<accession>A0A6S6XXA7</accession>
<name>A0A6S6XXA7_9PROT</name>
<dbReference type="RefSeq" id="WP_145771354.1">
    <property type="nucleotide sequence ID" value="NZ_LR778301.1"/>
</dbReference>
<dbReference type="Proteomes" id="UP000515733">
    <property type="component" value="Chromosome"/>
</dbReference>
<evidence type="ECO:0000256" key="10">
    <source>
        <dbReference type="RuleBase" id="RU000607"/>
    </source>
</evidence>
<proteinExistence type="inferred from homology"/>
<feature type="binding site" evidence="9">
    <location>
        <position position="211"/>
    </location>
    <ligand>
        <name>Fe(2+)</name>
        <dbReference type="ChEBI" id="CHEBI:29033"/>
    </ligand>
</feature>
<comment type="pathway">
    <text evidence="9 10">Porphyrin-containing compound metabolism; protoheme biosynthesis; protoheme from protoporphyrin-IX: step 1/1.</text>
</comment>
<dbReference type="FunFam" id="3.40.50.1400:FF:000002">
    <property type="entry name" value="Ferrochelatase"/>
    <property type="match status" value="1"/>
</dbReference>
<comment type="similarity">
    <text evidence="1 9 10">Belongs to the ferrochelatase family.</text>
</comment>
<evidence type="ECO:0000256" key="8">
    <source>
        <dbReference type="ARBA" id="ARBA00024536"/>
    </source>
</evidence>
<dbReference type="Pfam" id="PF00762">
    <property type="entry name" value="Ferrochelatase"/>
    <property type="match status" value="1"/>
</dbReference>
<dbReference type="InterPro" id="IPR019772">
    <property type="entry name" value="Ferrochelatase_AS"/>
</dbReference>
<comment type="catalytic activity">
    <reaction evidence="8">
        <text>Fe-coproporphyrin III + 2 H(+) = coproporphyrin III + Fe(2+)</text>
        <dbReference type="Rhea" id="RHEA:49572"/>
        <dbReference type="ChEBI" id="CHEBI:15378"/>
        <dbReference type="ChEBI" id="CHEBI:29033"/>
        <dbReference type="ChEBI" id="CHEBI:68438"/>
        <dbReference type="ChEBI" id="CHEBI:131725"/>
        <dbReference type="EC" id="4.99.1.9"/>
    </reaction>
    <physiologicalReaction direction="right-to-left" evidence="8">
        <dbReference type="Rhea" id="RHEA:49574"/>
    </physiologicalReaction>
</comment>
<evidence type="ECO:0000256" key="3">
    <source>
        <dbReference type="ARBA" id="ARBA00022723"/>
    </source>
</evidence>
<evidence type="ECO:0000256" key="1">
    <source>
        <dbReference type="ARBA" id="ARBA00007718"/>
    </source>
</evidence>
<evidence type="ECO:0000256" key="2">
    <source>
        <dbReference type="ARBA" id="ARBA00022490"/>
    </source>
</evidence>
<keyword evidence="5 9" id="KW-0350">Heme biosynthesis</keyword>
<keyword evidence="2 9" id="KW-0963">Cytoplasm</keyword>
<dbReference type="EC" id="4.98.1.1" evidence="9 10"/>
<evidence type="ECO:0000256" key="4">
    <source>
        <dbReference type="ARBA" id="ARBA00023004"/>
    </source>
</evidence>
<dbReference type="SUPFAM" id="SSF53800">
    <property type="entry name" value="Chelatase"/>
    <property type="match status" value="1"/>
</dbReference>
<dbReference type="InterPro" id="IPR033659">
    <property type="entry name" value="Ferrochelatase_N"/>
</dbReference>
<dbReference type="NCBIfam" id="TIGR00109">
    <property type="entry name" value="hemH"/>
    <property type="match status" value="1"/>
</dbReference>